<dbReference type="Proteomes" id="UP000093336">
    <property type="component" value="Unassembled WGS sequence"/>
</dbReference>
<dbReference type="InterPro" id="IPR011051">
    <property type="entry name" value="RmlC_Cupin_sf"/>
</dbReference>
<evidence type="ECO:0000313" key="1">
    <source>
        <dbReference type="EMBL" id="OCH96804.1"/>
    </source>
</evidence>
<name>A0ABX2XQB5_9GAMM</name>
<comment type="caution">
    <text evidence="1">The sequence shown here is derived from an EMBL/GenBank/DDBJ whole genome shotgun (WGS) entry which is preliminary data.</text>
</comment>
<accession>A0ABX2XQB5</accession>
<evidence type="ECO:0000313" key="2">
    <source>
        <dbReference type="Proteomes" id="UP000093336"/>
    </source>
</evidence>
<proteinExistence type="predicted"/>
<reference evidence="1 2" key="1">
    <citation type="submission" date="2016-05" db="EMBL/GenBank/DDBJ databases">
        <authorList>
            <person name="Prochazka B."/>
            <person name="Indra A."/>
            <person name="Hasenberger P."/>
            <person name="Blaschitz M."/>
            <person name="Wagner L."/>
            <person name="Wewalka G."/>
            <person name="Sorschag S."/>
            <person name="Schmid D."/>
            <person name="Ruppitsch W."/>
        </authorList>
    </citation>
    <scope>NUCLEOTIDE SEQUENCE [LARGE SCALE GENOMIC DNA]</scope>
    <source>
        <strain evidence="1 2">974010_12</strain>
    </source>
</reference>
<dbReference type="SUPFAM" id="SSF51182">
    <property type="entry name" value="RmlC-like cupins"/>
    <property type="match status" value="1"/>
</dbReference>
<keyword evidence="2" id="KW-1185">Reference proteome</keyword>
<protein>
    <submittedName>
        <fullName evidence="1">Uncharacterized protein</fullName>
    </submittedName>
</protein>
<sequence>MLLLCFIFGDGRVLVDNEYLNYQKGSCFKVPKTMVHQILPDTDTLMITLQNPATTFSKEGWGDIVFDEPNF</sequence>
<gene>
    <name evidence="1" type="ORF">A8135_03960</name>
</gene>
<organism evidence="1 2">
    <name type="scientific">Legionella jamestowniensis</name>
    <dbReference type="NCBI Taxonomy" id="455"/>
    <lineage>
        <taxon>Bacteria</taxon>
        <taxon>Pseudomonadati</taxon>
        <taxon>Pseudomonadota</taxon>
        <taxon>Gammaproteobacteria</taxon>
        <taxon>Legionellales</taxon>
        <taxon>Legionellaceae</taxon>
        <taxon>Legionella</taxon>
    </lineage>
</organism>
<dbReference type="EMBL" id="LYOZ01000052">
    <property type="protein sequence ID" value="OCH96804.1"/>
    <property type="molecule type" value="Genomic_DNA"/>
</dbReference>